<evidence type="ECO:0000313" key="2">
    <source>
        <dbReference type="EMBL" id="WEB38767.1"/>
    </source>
</evidence>
<dbReference type="RefSeq" id="WP_275306525.1">
    <property type="nucleotide sequence ID" value="NZ_CP095749.1"/>
</dbReference>
<accession>A0ABY8A1E9</accession>
<evidence type="ECO:0000313" key="3">
    <source>
        <dbReference type="Proteomes" id="UP001218629"/>
    </source>
</evidence>
<name>A0ABY8A1E9_9ACTN</name>
<dbReference type="InterPro" id="IPR029432">
    <property type="entry name" value="Gp28/Gp37-like_dom"/>
</dbReference>
<feature type="domain" description="Gp28/Gp37-like" evidence="1">
    <location>
        <begin position="12"/>
        <end position="401"/>
    </location>
</feature>
<proteinExistence type="predicted"/>
<keyword evidence="3" id="KW-1185">Reference proteome</keyword>
<dbReference type="Proteomes" id="UP001218629">
    <property type="component" value="Chromosome"/>
</dbReference>
<organism evidence="2 3">
    <name type="scientific">Streptomyces yunnanensis</name>
    <dbReference type="NCBI Taxonomy" id="156453"/>
    <lineage>
        <taxon>Bacteria</taxon>
        <taxon>Bacillati</taxon>
        <taxon>Actinomycetota</taxon>
        <taxon>Actinomycetes</taxon>
        <taxon>Kitasatosporales</taxon>
        <taxon>Streptomycetaceae</taxon>
        <taxon>Streptomyces</taxon>
    </lineage>
</organism>
<reference evidence="2 3" key="1">
    <citation type="submission" date="2022-03" db="EMBL/GenBank/DDBJ databases">
        <title>Streptomyces yunnanensis P86,complete genome.</title>
        <authorList>
            <person name="Chen S."/>
            <person name="Zhang Q."/>
        </authorList>
    </citation>
    <scope>NUCLEOTIDE SEQUENCE [LARGE SCALE GENOMIC DNA]</scope>
    <source>
        <strain evidence="2 3">P86</strain>
    </source>
</reference>
<dbReference type="EMBL" id="CP095749">
    <property type="protein sequence ID" value="WEB38767.1"/>
    <property type="molecule type" value="Genomic_DNA"/>
</dbReference>
<protein>
    <submittedName>
        <fullName evidence="2">Siphovirus ReqiPepy6 Gp37-like family protein</fullName>
    </submittedName>
</protein>
<evidence type="ECO:0000259" key="1">
    <source>
        <dbReference type="Pfam" id="PF14594"/>
    </source>
</evidence>
<dbReference type="Pfam" id="PF14594">
    <property type="entry name" value="Sipho_Gp37"/>
    <property type="match status" value="1"/>
</dbReference>
<gene>
    <name evidence="2" type="ORF">MOV08_05250</name>
</gene>
<sequence>MNGEYTIYVRDKADDKGQMSIIGMVDDYKEFTATLQFCDVGTWQLKISCASQHAKLFQPNTGIVVHRKGVDRVLFSGTVTGIQKYWTVDEDSGPGALIVTGYDDNYIAKYHICYPDPLQPISHQDWDTDANTDFPSSRALEGLISANAGYDSKSSPFRVPVGYDTPGDGRRDWPYDTFGDPVPYSIRYDNLLDAVKPIATKSGIGWRNAYDHQARKIKLECWQVKDLSKLVRFSPEIGNLKEFVYSIRAPLCTRAVIGARGEAHLRYVESYTNAEAEEAEKTWGIVAEQFFDATDVPIMRDAKAPWSDPIIDPNYTGQGDMNLDKALSMIHQKGDTHLRENGPTGNLQLYPLDTPQCMFGRDWWIGDVVSCIIDGDVHSDPVTKVTISDSASGTSLVVSLGAQGTTASANVYTEIQSLWRQLNELKSRR</sequence>